<comment type="caution">
    <text evidence="9">The sequence shown here is derived from an EMBL/GenBank/DDBJ whole genome shotgun (WGS) entry which is preliminary data.</text>
</comment>
<dbReference type="Pfam" id="PF00672">
    <property type="entry name" value="HAMP"/>
    <property type="match status" value="1"/>
</dbReference>
<name>A0ABU8EB06_9ACTN</name>
<dbReference type="PANTHER" id="PTHR32089">
    <property type="entry name" value="METHYL-ACCEPTING CHEMOTAXIS PROTEIN MCPB"/>
    <property type="match status" value="1"/>
</dbReference>
<keyword evidence="6" id="KW-0472">Membrane</keyword>
<dbReference type="CDD" id="cd06225">
    <property type="entry name" value="HAMP"/>
    <property type="match status" value="1"/>
</dbReference>
<dbReference type="SMART" id="SM00304">
    <property type="entry name" value="HAMP"/>
    <property type="match status" value="1"/>
</dbReference>
<sequence length="542" mass="55053">MSTPVTTTGPGSVSRIWSDRSVKVKVLTAVGAASAVAVTIGVVGIVALGDAADTTQRLYSQNLEGVAAIGAMTNDVQDLRIQNRNAILATDTAATRTALQAVTTAADEFRTHLEDYTATTMDADKQALVDDATEQLQTATGLVDDVLAPLALASDYEGWARANDQQVKSVLDAVTDDLAQLQALEQEQAAAAAASAASSASSARTLSLVVLGIGVLLALSVGWFVATGIARSVRRVRAVTDALAGGDLTVSAGLTSRDELGLMGASLDSAMVELRALMASVAASADAVAASSEELSASSAQISASSEETSVQSGAVSGAADEVSRSVATVAAGAEQMSASIREIAQNANEAARVAAEAVTEAEATNVTITKLGVSSKEIGDVIKVITSIAEQTNLLALNATIEAARAGEAGKGFAVVANEVKELAQETARATEDIARRVEAIQADTGGAVAAIGRIGTVIGQINDYQLTIASAVEEQTATTNEMSRSVAEAAGGTTEIAANISGVSTAAESTTQALSQTRVAVDELSRMAADLRTTVGRFTH</sequence>
<dbReference type="EMBL" id="JBAPLV010000029">
    <property type="protein sequence ID" value="MEI4280819.1"/>
    <property type="molecule type" value="Genomic_DNA"/>
</dbReference>
<dbReference type="SMART" id="SM00283">
    <property type="entry name" value="MA"/>
    <property type="match status" value="1"/>
</dbReference>
<dbReference type="InterPro" id="IPR024478">
    <property type="entry name" value="HlyB_4HB_MCP"/>
</dbReference>
<dbReference type="InterPro" id="IPR004089">
    <property type="entry name" value="MCPsignal_dom"/>
</dbReference>
<dbReference type="Gene3D" id="1.10.287.950">
    <property type="entry name" value="Methyl-accepting chemotaxis protein"/>
    <property type="match status" value="1"/>
</dbReference>
<accession>A0ABU8EB06</accession>
<dbReference type="RefSeq" id="WP_336392858.1">
    <property type="nucleotide sequence ID" value="NZ_JBAPLV010000029.1"/>
</dbReference>
<feature type="transmembrane region" description="Helical" evidence="6">
    <location>
        <begin position="206"/>
        <end position="226"/>
    </location>
</feature>
<reference evidence="9 10" key="1">
    <citation type="submission" date="2024-03" db="EMBL/GenBank/DDBJ databases">
        <title>Draft genome sequence of Klenkia terrae.</title>
        <authorList>
            <person name="Duangmal K."/>
            <person name="Chantavorakit T."/>
        </authorList>
    </citation>
    <scope>NUCLEOTIDE SEQUENCE [LARGE SCALE GENOMIC DNA]</scope>
    <source>
        <strain evidence="9 10">JCM 17786</strain>
    </source>
</reference>
<proteinExistence type="inferred from homology"/>
<dbReference type="PRINTS" id="PR00260">
    <property type="entry name" value="CHEMTRNSDUCR"/>
</dbReference>
<evidence type="ECO:0000259" key="7">
    <source>
        <dbReference type="PROSITE" id="PS50111"/>
    </source>
</evidence>
<dbReference type="PROSITE" id="PS50885">
    <property type="entry name" value="HAMP"/>
    <property type="match status" value="1"/>
</dbReference>
<evidence type="ECO:0000313" key="10">
    <source>
        <dbReference type="Proteomes" id="UP001373496"/>
    </source>
</evidence>
<keyword evidence="1 6" id="KW-0812">Transmembrane</keyword>
<evidence type="ECO:0000313" key="9">
    <source>
        <dbReference type="EMBL" id="MEI4280819.1"/>
    </source>
</evidence>
<gene>
    <name evidence="9" type="ORF">UXQ13_20255</name>
</gene>
<dbReference type="Pfam" id="PF12729">
    <property type="entry name" value="4HB_MCP_1"/>
    <property type="match status" value="1"/>
</dbReference>
<evidence type="ECO:0000256" key="5">
    <source>
        <dbReference type="PROSITE-ProRule" id="PRU00284"/>
    </source>
</evidence>
<protein>
    <submittedName>
        <fullName evidence="9">Methyl-accepting chemotaxis protein</fullName>
    </submittedName>
</protein>
<evidence type="ECO:0000259" key="8">
    <source>
        <dbReference type="PROSITE" id="PS50885"/>
    </source>
</evidence>
<feature type="transmembrane region" description="Helical" evidence="6">
    <location>
        <begin position="26"/>
        <end position="48"/>
    </location>
</feature>
<keyword evidence="2 6" id="KW-1133">Transmembrane helix</keyword>
<evidence type="ECO:0000256" key="4">
    <source>
        <dbReference type="ARBA" id="ARBA00029447"/>
    </source>
</evidence>
<evidence type="ECO:0000256" key="1">
    <source>
        <dbReference type="ARBA" id="ARBA00022692"/>
    </source>
</evidence>
<evidence type="ECO:0000256" key="2">
    <source>
        <dbReference type="ARBA" id="ARBA00022989"/>
    </source>
</evidence>
<feature type="domain" description="HAMP" evidence="8">
    <location>
        <begin position="227"/>
        <end position="279"/>
    </location>
</feature>
<dbReference type="PANTHER" id="PTHR32089:SF112">
    <property type="entry name" value="LYSOZYME-LIKE PROTEIN-RELATED"/>
    <property type="match status" value="1"/>
</dbReference>
<dbReference type="Pfam" id="PF00015">
    <property type="entry name" value="MCPsignal"/>
    <property type="match status" value="1"/>
</dbReference>
<dbReference type="InterPro" id="IPR004090">
    <property type="entry name" value="Chemotax_Me-accpt_rcpt"/>
</dbReference>
<organism evidence="9 10">
    <name type="scientific">Klenkia terrae</name>
    <dbReference type="NCBI Taxonomy" id="1052259"/>
    <lineage>
        <taxon>Bacteria</taxon>
        <taxon>Bacillati</taxon>
        <taxon>Actinomycetota</taxon>
        <taxon>Actinomycetes</taxon>
        <taxon>Geodermatophilales</taxon>
        <taxon>Geodermatophilaceae</taxon>
        <taxon>Klenkia</taxon>
    </lineage>
</organism>
<keyword evidence="10" id="KW-1185">Reference proteome</keyword>
<evidence type="ECO:0000256" key="6">
    <source>
        <dbReference type="SAM" id="Phobius"/>
    </source>
</evidence>
<evidence type="ECO:0000256" key="3">
    <source>
        <dbReference type="ARBA" id="ARBA00023224"/>
    </source>
</evidence>
<dbReference type="SUPFAM" id="SSF58104">
    <property type="entry name" value="Methyl-accepting chemotaxis protein (MCP) signaling domain"/>
    <property type="match status" value="1"/>
</dbReference>
<feature type="domain" description="Methyl-accepting transducer" evidence="7">
    <location>
        <begin position="284"/>
        <end position="513"/>
    </location>
</feature>
<comment type="similarity">
    <text evidence="4">Belongs to the methyl-accepting chemotaxis (MCP) protein family.</text>
</comment>
<keyword evidence="3 5" id="KW-0807">Transducer</keyword>
<dbReference type="PROSITE" id="PS50111">
    <property type="entry name" value="CHEMOTAXIS_TRANSDUC_2"/>
    <property type="match status" value="1"/>
</dbReference>
<dbReference type="Proteomes" id="UP001373496">
    <property type="component" value="Unassembled WGS sequence"/>
</dbReference>
<dbReference type="InterPro" id="IPR003660">
    <property type="entry name" value="HAMP_dom"/>
</dbReference>